<proteinExistence type="predicted"/>
<protein>
    <submittedName>
        <fullName evidence="4">Polysaccharide deacetylase family protein</fullName>
    </submittedName>
</protein>
<dbReference type="EMBL" id="JACNJD010000306">
    <property type="protein sequence ID" value="MBC8178716.1"/>
    <property type="molecule type" value="Genomic_DNA"/>
</dbReference>
<dbReference type="PANTHER" id="PTHR34216">
    <property type="match status" value="1"/>
</dbReference>
<accession>A0A8J6TA40</accession>
<dbReference type="InterPro" id="IPR051398">
    <property type="entry name" value="Polysacch_Deacetylase"/>
</dbReference>
<dbReference type="AlphaFoldDB" id="A0A8J6TA40"/>
<dbReference type="InterPro" id="IPR002509">
    <property type="entry name" value="NODB_dom"/>
</dbReference>
<evidence type="ECO:0000256" key="1">
    <source>
        <dbReference type="ARBA" id="ARBA00004613"/>
    </source>
</evidence>
<comment type="subcellular location">
    <subcellularLocation>
        <location evidence="1">Secreted</location>
    </subcellularLocation>
</comment>
<dbReference type="Pfam" id="PF01522">
    <property type="entry name" value="Polysacc_deac_1"/>
    <property type="match status" value="1"/>
</dbReference>
<comment type="caution">
    <text evidence="4">The sequence shown here is derived from an EMBL/GenBank/DDBJ whole genome shotgun (WGS) entry which is preliminary data.</text>
</comment>
<dbReference type="GO" id="GO:0005576">
    <property type="term" value="C:extracellular region"/>
    <property type="evidence" value="ECO:0007669"/>
    <property type="project" value="UniProtKB-SubCell"/>
</dbReference>
<evidence type="ECO:0000313" key="5">
    <source>
        <dbReference type="Proteomes" id="UP000650524"/>
    </source>
</evidence>
<dbReference type="InterPro" id="IPR011330">
    <property type="entry name" value="Glyco_hydro/deAcase_b/a-brl"/>
</dbReference>
<dbReference type="GO" id="GO:0005975">
    <property type="term" value="P:carbohydrate metabolic process"/>
    <property type="evidence" value="ECO:0007669"/>
    <property type="project" value="InterPro"/>
</dbReference>
<evidence type="ECO:0000256" key="2">
    <source>
        <dbReference type="ARBA" id="ARBA00022729"/>
    </source>
</evidence>
<name>A0A8J6TA40_9DELT</name>
<dbReference type="GO" id="GO:0016810">
    <property type="term" value="F:hydrolase activity, acting on carbon-nitrogen (but not peptide) bonds"/>
    <property type="evidence" value="ECO:0007669"/>
    <property type="project" value="InterPro"/>
</dbReference>
<dbReference type="Gene3D" id="3.20.20.370">
    <property type="entry name" value="Glycoside hydrolase/deacetylase"/>
    <property type="match status" value="1"/>
</dbReference>
<dbReference type="PROSITE" id="PS51677">
    <property type="entry name" value="NODB"/>
    <property type="match status" value="1"/>
</dbReference>
<dbReference type="PANTHER" id="PTHR34216:SF3">
    <property type="entry name" value="POLY-BETA-1,6-N-ACETYL-D-GLUCOSAMINE N-DEACETYLASE"/>
    <property type="match status" value="1"/>
</dbReference>
<reference evidence="4 5" key="1">
    <citation type="submission" date="2020-08" db="EMBL/GenBank/DDBJ databases">
        <title>Bridging the membrane lipid divide: bacteria of the FCB group superphylum have the potential to synthesize archaeal ether lipids.</title>
        <authorList>
            <person name="Villanueva L."/>
            <person name="Von Meijenfeldt F.A.B."/>
            <person name="Westbye A.B."/>
            <person name="Yadav S."/>
            <person name="Hopmans E.C."/>
            <person name="Dutilh B.E."/>
            <person name="Sinninghe Damste J.S."/>
        </authorList>
    </citation>
    <scope>NUCLEOTIDE SEQUENCE [LARGE SCALE GENOMIC DNA]</scope>
    <source>
        <strain evidence="4">NIOZ-UU27</strain>
    </source>
</reference>
<evidence type="ECO:0000313" key="4">
    <source>
        <dbReference type="EMBL" id="MBC8178716.1"/>
    </source>
</evidence>
<feature type="domain" description="NodB homology" evidence="3">
    <location>
        <begin position="62"/>
        <end position="264"/>
    </location>
</feature>
<organism evidence="4 5">
    <name type="scientific">Candidatus Desulfacyla euxinica</name>
    <dbReference type="NCBI Taxonomy" id="2841693"/>
    <lineage>
        <taxon>Bacteria</taxon>
        <taxon>Deltaproteobacteria</taxon>
        <taxon>Candidatus Desulfacyla</taxon>
    </lineage>
</organism>
<keyword evidence="2" id="KW-0732">Signal</keyword>
<dbReference type="SUPFAM" id="SSF88713">
    <property type="entry name" value="Glycoside hydrolase/deacetylase"/>
    <property type="match status" value="1"/>
</dbReference>
<sequence length="264" mass="30442">MREIPILLYQNIGNYPENMMEDGLLPETFERQMNFLAENGYSVVTLVQALNHMNRRLRLSPESIALTIDGGYQDAFTNALPVLEKYGFQATFFIPPESIGKERTINGEPIKCLDWEEVCGIIGRGMEIGLLAYHGRGIRIHYEEAAIKDSIEQAMKIMDRRIDTPIKYCAFREGVPKKSLWEFLQTKGFDAVFTQTPTNRRAEMDGIGRIQVDDDDHNIFLTKISKTYLFFKDKPSWKYTRKHGVDKLAHRISEILDRLSRDNG</sequence>
<evidence type="ECO:0000259" key="3">
    <source>
        <dbReference type="PROSITE" id="PS51677"/>
    </source>
</evidence>
<gene>
    <name evidence="4" type="ORF">H8E19_15030</name>
</gene>
<dbReference type="Proteomes" id="UP000650524">
    <property type="component" value="Unassembled WGS sequence"/>
</dbReference>